<dbReference type="Pfam" id="PF00348">
    <property type="entry name" value="polyprenyl_synt"/>
    <property type="match status" value="1"/>
</dbReference>
<dbReference type="InterPro" id="IPR033749">
    <property type="entry name" value="Polyprenyl_synt_CS"/>
</dbReference>
<dbReference type="SUPFAM" id="SSF48576">
    <property type="entry name" value="Terpenoid synthases"/>
    <property type="match status" value="1"/>
</dbReference>
<dbReference type="Gene3D" id="1.10.600.10">
    <property type="entry name" value="Farnesyl Diphosphate Synthase"/>
    <property type="match status" value="1"/>
</dbReference>
<evidence type="ECO:0000256" key="2">
    <source>
        <dbReference type="ARBA" id="ARBA00006706"/>
    </source>
</evidence>
<accession>A0ABY5Y1E5</accession>
<reference evidence="7" key="1">
    <citation type="submission" date="2020-12" db="EMBL/GenBank/DDBJ databases">
        <title>Taurinivorans muris gen. nov., sp. nov., fundamental and realized metabolic niche of a ubiquitous sulfidogenic bacterium in the murine intestine.</title>
        <authorList>
            <person name="Ye H."/>
            <person name="Hanson B.T."/>
            <person name="Loy A."/>
        </authorList>
    </citation>
    <scope>NUCLEOTIDE SEQUENCE</scope>
    <source>
        <strain evidence="7">LT0009</strain>
    </source>
</reference>
<comment type="cofactor">
    <cofactor evidence="1">
        <name>Mg(2+)</name>
        <dbReference type="ChEBI" id="CHEBI:18420"/>
    </cofactor>
</comment>
<evidence type="ECO:0000256" key="6">
    <source>
        <dbReference type="RuleBase" id="RU004466"/>
    </source>
</evidence>
<dbReference type="PANTHER" id="PTHR12001">
    <property type="entry name" value="GERANYLGERANYL PYROPHOSPHATE SYNTHASE"/>
    <property type="match status" value="1"/>
</dbReference>
<dbReference type="PROSITE" id="PS00723">
    <property type="entry name" value="POLYPRENYL_SYNTHASE_1"/>
    <property type="match status" value="1"/>
</dbReference>
<evidence type="ECO:0000256" key="4">
    <source>
        <dbReference type="ARBA" id="ARBA00022723"/>
    </source>
</evidence>
<protein>
    <submittedName>
        <fullName evidence="7">Polyprenyl synthetase family protein</fullName>
    </submittedName>
</protein>
<evidence type="ECO:0000313" key="7">
    <source>
        <dbReference type="EMBL" id="UWX05331.1"/>
    </source>
</evidence>
<dbReference type="InterPro" id="IPR000092">
    <property type="entry name" value="Polyprenyl_synt"/>
</dbReference>
<dbReference type="SFLD" id="SFLDG01017">
    <property type="entry name" value="Polyprenyl_Transferase_Like"/>
    <property type="match status" value="1"/>
</dbReference>
<dbReference type="SFLD" id="SFLDS00005">
    <property type="entry name" value="Isoprenoid_Synthase_Type_I"/>
    <property type="match status" value="1"/>
</dbReference>
<dbReference type="PANTHER" id="PTHR12001:SF69">
    <property type="entry name" value="ALL TRANS-POLYPRENYL-DIPHOSPHATE SYNTHASE PDSS1"/>
    <property type="match status" value="1"/>
</dbReference>
<evidence type="ECO:0000256" key="5">
    <source>
        <dbReference type="ARBA" id="ARBA00022842"/>
    </source>
</evidence>
<sequence>MKEFTRFIAQEQNGIANALENVTKKLPSSVREIASYAFLSGGKRLRPVLTLLWYNLLETEQKITHPELSVYDASVVLEMFHVASLLHDDVLDNAELRRGKTASHVKFGVRPCLLAGDALLAMGNKQMAEFQNTALMSIISDALLKTANGEIEEINLTGKIPDNAEEYLAVIEGKTAWIIRSACEVGAVMAGAAPKDVAAARDFGLNLGMAFQIVDDALDFSPEEIIGKPSGGDLRERKCTPPVHMYLQSLTESERADFIQKFQNISNPVFAGRNIPKTEGKTFSEQELQTIAQKIIDAGYPQKTRELAQTYLDEAEKHLQGFSGTYKTMLAEAITYIKERKK</sequence>
<keyword evidence="3 6" id="KW-0808">Transferase</keyword>
<proteinExistence type="inferred from homology"/>
<dbReference type="CDD" id="cd00685">
    <property type="entry name" value="Trans_IPPS_HT"/>
    <property type="match status" value="1"/>
</dbReference>
<dbReference type="InterPro" id="IPR008949">
    <property type="entry name" value="Isoprenoid_synthase_dom_sf"/>
</dbReference>
<organism evidence="7 8">
    <name type="scientific">Taurinivorans muris</name>
    <dbReference type="NCBI Taxonomy" id="2787751"/>
    <lineage>
        <taxon>Bacteria</taxon>
        <taxon>Pseudomonadati</taxon>
        <taxon>Thermodesulfobacteriota</taxon>
        <taxon>Desulfovibrionia</taxon>
        <taxon>Desulfovibrionales</taxon>
        <taxon>Desulfovibrionaceae</taxon>
        <taxon>Taurinivorans</taxon>
    </lineage>
</organism>
<name>A0ABY5Y1E5_9BACT</name>
<comment type="similarity">
    <text evidence="2 6">Belongs to the FPP/GGPP synthase family.</text>
</comment>
<keyword evidence="4" id="KW-0479">Metal-binding</keyword>
<keyword evidence="8" id="KW-1185">Reference proteome</keyword>
<evidence type="ECO:0000313" key="8">
    <source>
        <dbReference type="Proteomes" id="UP001058120"/>
    </source>
</evidence>
<dbReference type="Proteomes" id="UP001058120">
    <property type="component" value="Chromosome"/>
</dbReference>
<dbReference type="EMBL" id="CP065938">
    <property type="protein sequence ID" value="UWX05331.1"/>
    <property type="molecule type" value="Genomic_DNA"/>
</dbReference>
<evidence type="ECO:0000256" key="1">
    <source>
        <dbReference type="ARBA" id="ARBA00001946"/>
    </source>
</evidence>
<dbReference type="RefSeq" id="WP_334314906.1">
    <property type="nucleotide sequence ID" value="NZ_CP065938.1"/>
</dbReference>
<gene>
    <name evidence="7" type="ORF">JBF11_07700</name>
</gene>
<keyword evidence="5" id="KW-0460">Magnesium</keyword>
<evidence type="ECO:0000256" key="3">
    <source>
        <dbReference type="ARBA" id="ARBA00022679"/>
    </source>
</evidence>